<comment type="subcellular location">
    <subcellularLocation>
        <location evidence="6">Cell membrane</location>
        <topology evidence="6">Multi-pass membrane protein</topology>
    </subcellularLocation>
    <subcellularLocation>
        <location evidence="1">Membrane</location>
        <topology evidence="1">Multi-pass membrane protein</topology>
    </subcellularLocation>
</comment>
<evidence type="ECO:0000256" key="4">
    <source>
        <dbReference type="ARBA" id="ARBA00022989"/>
    </source>
</evidence>
<evidence type="ECO:0000256" key="2">
    <source>
        <dbReference type="ARBA" id="ARBA00009142"/>
    </source>
</evidence>
<feature type="transmembrane region" description="Helical" evidence="6">
    <location>
        <begin position="136"/>
        <end position="157"/>
    </location>
</feature>
<feature type="transmembrane region" description="Helical" evidence="6">
    <location>
        <begin position="33"/>
        <end position="53"/>
    </location>
</feature>
<feature type="transmembrane region" description="Helical" evidence="6">
    <location>
        <begin position="5"/>
        <end position="27"/>
    </location>
</feature>
<evidence type="ECO:0000256" key="5">
    <source>
        <dbReference type="ARBA" id="ARBA00023136"/>
    </source>
</evidence>
<sequence>MSIIYFFVCLCSCIVGAISGIGGGVIIKPTLDALGGLSVSTISFLSGCTVLAMTSMTLFRSRNSTVKVDKRKGTLLAVGGAIGGMIGKYIFDLIKTSYGKGAVVGAAQSLLLAVVTIGVLIFTLNKSKFKVYDVENSLACILFGFGLGSISAFMGIGGGPINLAILYLFFAMDSKKAALNSIYIIFFSQLTCFLFTIFRGKVPPFDWAVCLFMLAGGLLGGTIGPMISKKLSLKGVDKVYTTLVVVVIAISIYNFVGYVGKIG</sequence>
<dbReference type="Pfam" id="PF01925">
    <property type="entry name" value="TauE"/>
    <property type="match status" value="1"/>
</dbReference>
<accession>A0ABT9UY10</accession>
<evidence type="ECO:0000313" key="8">
    <source>
        <dbReference type="Proteomes" id="UP001228504"/>
    </source>
</evidence>
<feature type="transmembrane region" description="Helical" evidence="6">
    <location>
        <begin position="103"/>
        <end position="124"/>
    </location>
</feature>
<organism evidence="7 8">
    <name type="scientific">Eubacterium multiforme</name>
    <dbReference type="NCBI Taxonomy" id="83339"/>
    <lineage>
        <taxon>Bacteria</taxon>
        <taxon>Bacillati</taxon>
        <taxon>Bacillota</taxon>
        <taxon>Clostridia</taxon>
        <taxon>Eubacteriales</taxon>
        <taxon>Eubacteriaceae</taxon>
        <taxon>Eubacterium</taxon>
    </lineage>
</organism>
<keyword evidence="5 6" id="KW-0472">Membrane</keyword>
<feature type="transmembrane region" description="Helical" evidence="6">
    <location>
        <begin position="239"/>
        <end position="260"/>
    </location>
</feature>
<protein>
    <recommendedName>
        <fullName evidence="6">Probable membrane transporter protein</fullName>
    </recommendedName>
</protein>
<evidence type="ECO:0000256" key="6">
    <source>
        <dbReference type="RuleBase" id="RU363041"/>
    </source>
</evidence>
<dbReference type="PANTHER" id="PTHR43701:SF2">
    <property type="entry name" value="MEMBRANE TRANSPORTER PROTEIN YJNA-RELATED"/>
    <property type="match status" value="1"/>
</dbReference>
<name>A0ABT9UY10_9FIRM</name>
<dbReference type="PANTHER" id="PTHR43701">
    <property type="entry name" value="MEMBRANE TRANSPORTER PROTEIN MJ0441-RELATED"/>
    <property type="match status" value="1"/>
</dbReference>
<comment type="caution">
    <text evidence="7">The sequence shown here is derived from an EMBL/GenBank/DDBJ whole genome shotgun (WGS) entry which is preliminary data.</text>
</comment>
<evidence type="ECO:0000256" key="3">
    <source>
        <dbReference type="ARBA" id="ARBA00022692"/>
    </source>
</evidence>
<keyword evidence="4 6" id="KW-1133">Transmembrane helix</keyword>
<feature type="transmembrane region" description="Helical" evidence="6">
    <location>
        <begin position="74"/>
        <end position="91"/>
    </location>
</feature>
<feature type="transmembrane region" description="Helical" evidence="6">
    <location>
        <begin position="177"/>
        <end position="198"/>
    </location>
</feature>
<evidence type="ECO:0000256" key="1">
    <source>
        <dbReference type="ARBA" id="ARBA00004141"/>
    </source>
</evidence>
<dbReference type="EMBL" id="JAUSUF010000020">
    <property type="protein sequence ID" value="MDQ0151201.1"/>
    <property type="molecule type" value="Genomic_DNA"/>
</dbReference>
<dbReference type="RefSeq" id="WP_307488229.1">
    <property type="nucleotide sequence ID" value="NZ_JAUSUF010000020.1"/>
</dbReference>
<dbReference type="InterPro" id="IPR002781">
    <property type="entry name" value="TM_pro_TauE-like"/>
</dbReference>
<keyword evidence="6" id="KW-1003">Cell membrane</keyword>
<reference evidence="7 8" key="1">
    <citation type="submission" date="2023-07" db="EMBL/GenBank/DDBJ databases">
        <title>Genomic Encyclopedia of Type Strains, Phase IV (KMG-IV): sequencing the most valuable type-strain genomes for metagenomic binning, comparative biology and taxonomic classification.</title>
        <authorList>
            <person name="Goeker M."/>
        </authorList>
    </citation>
    <scope>NUCLEOTIDE SEQUENCE [LARGE SCALE GENOMIC DNA]</scope>
    <source>
        <strain evidence="7 8">DSM 20694</strain>
    </source>
</reference>
<dbReference type="InterPro" id="IPR051598">
    <property type="entry name" value="TSUP/Inactive_protease-like"/>
</dbReference>
<keyword evidence="3 6" id="KW-0812">Transmembrane</keyword>
<gene>
    <name evidence="7" type="ORF">J2S18_003178</name>
</gene>
<keyword evidence="8" id="KW-1185">Reference proteome</keyword>
<proteinExistence type="inferred from homology"/>
<comment type="similarity">
    <text evidence="2 6">Belongs to the 4-toluene sulfonate uptake permease (TSUP) (TC 2.A.102) family.</text>
</comment>
<evidence type="ECO:0000313" key="7">
    <source>
        <dbReference type="EMBL" id="MDQ0151201.1"/>
    </source>
</evidence>
<feature type="transmembrane region" description="Helical" evidence="6">
    <location>
        <begin position="205"/>
        <end position="227"/>
    </location>
</feature>
<dbReference type="Proteomes" id="UP001228504">
    <property type="component" value="Unassembled WGS sequence"/>
</dbReference>